<dbReference type="STRING" id="1313304.CALK_1840"/>
<protein>
    <recommendedName>
        <fullName evidence="4">Prepilin-type N-terminal cleavage/methylation domain-containing protein</fullName>
    </recommendedName>
</protein>
<name>U7D3Z2_9BACT</name>
<keyword evidence="3" id="KW-1185">Reference proteome</keyword>
<proteinExistence type="predicted"/>
<evidence type="ECO:0000313" key="2">
    <source>
        <dbReference type="EMBL" id="ERP31224.1"/>
    </source>
</evidence>
<evidence type="ECO:0008006" key="4">
    <source>
        <dbReference type="Google" id="ProtNLM"/>
    </source>
</evidence>
<dbReference type="InterPro" id="IPR045584">
    <property type="entry name" value="Pilin-like"/>
</dbReference>
<dbReference type="Gene3D" id="3.30.700.10">
    <property type="entry name" value="Glycoprotein, Type 4 Pilin"/>
    <property type="match status" value="1"/>
</dbReference>
<dbReference type="EMBL" id="ASJR01000016">
    <property type="protein sequence ID" value="ERP31224.1"/>
    <property type="molecule type" value="Genomic_DNA"/>
</dbReference>
<sequence>MNVKALRSNAGFTLIELLVVIVILGFLVGMLAPRLASIIDDRVLDTVCGSNQRTGVQYIDVFRQQEGRYPSGLINLVVQDGDGVADFADLVWDEDPETVGLFDEELEDHLKPGNWGMNEAEVEELRNLGITMYRMMNQYDGYNFGEGIEEENRRERLARVRLREAESATATVLMAGRARINNGDPITDPLNADNFGWPEGSDISIPEFIGSFIFGLGETSELVTGGYVQSTALCPEAAQLDNVIYGYYSLVLPRLQATSDRLFGDNEVYAKFVAEDDDTRTEIFALHEGLAEWNYAVVCTHGHMLGVEVEEYDFVGAAATREDAEAL</sequence>
<dbReference type="eggNOG" id="COG2165">
    <property type="taxonomic scope" value="Bacteria"/>
</dbReference>
<dbReference type="InterPro" id="IPR012902">
    <property type="entry name" value="N_methyl_site"/>
</dbReference>
<comment type="caution">
    <text evidence="2">The sequence shown here is derived from an EMBL/GenBank/DDBJ whole genome shotgun (WGS) entry which is preliminary data.</text>
</comment>
<keyword evidence="1" id="KW-1133">Transmembrane helix</keyword>
<dbReference type="PROSITE" id="PS00409">
    <property type="entry name" value="PROKAR_NTER_METHYL"/>
    <property type="match status" value="1"/>
</dbReference>
<keyword evidence="1" id="KW-0472">Membrane</keyword>
<dbReference type="RefSeq" id="WP_022637271.1">
    <property type="nucleotide sequence ID" value="NZ_ASJR01000016.1"/>
</dbReference>
<accession>U7D3Z2</accession>
<organism evidence="2 3">
    <name type="scientific">Chitinivibrio alkaliphilus ACht1</name>
    <dbReference type="NCBI Taxonomy" id="1313304"/>
    <lineage>
        <taxon>Bacteria</taxon>
        <taxon>Pseudomonadati</taxon>
        <taxon>Fibrobacterota</taxon>
        <taxon>Chitinivibrionia</taxon>
        <taxon>Chitinivibrionales</taxon>
        <taxon>Chitinivibrionaceae</taxon>
        <taxon>Chitinivibrio</taxon>
    </lineage>
</organism>
<dbReference type="Proteomes" id="UP000017148">
    <property type="component" value="Unassembled WGS sequence"/>
</dbReference>
<dbReference type="SUPFAM" id="SSF54523">
    <property type="entry name" value="Pili subunits"/>
    <property type="match status" value="1"/>
</dbReference>
<evidence type="ECO:0000313" key="3">
    <source>
        <dbReference type="Proteomes" id="UP000017148"/>
    </source>
</evidence>
<feature type="transmembrane region" description="Helical" evidence="1">
    <location>
        <begin position="12"/>
        <end position="32"/>
    </location>
</feature>
<gene>
    <name evidence="2" type="ORF">CALK_1840</name>
</gene>
<keyword evidence="1" id="KW-0812">Transmembrane</keyword>
<dbReference type="OrthoDB" id="5470072at2"/>
<dbReference type="NCBIfam" id="TIGR02532">
    <property type="entry name" value="IV_pilin_GFxxxE"/>
    <property type="match status" value="1"/>
</dbReference>
<reference evidence="2 3" key="1">
    <citation type="journal article" date="2013" name="Environ. Microbiol.">
        <title>Genome analysis of Chitinivibrio alkaliphilus gen. nov., sp. nov., a novel extremely haloalkaliphilic anaerobic chitinolytic bacterium from the candidate phylum Termite Group 3.</title>
        <authorList>
            <person name="Sorokin D.Y."/>
            <person name="Gumerov V.M."/>
            <person name="Rakitin A.L."/>
            <person name="Beletsky A.V."/>
            <person name="Damste J.S."/>
            <person name="Muyzer G."/>
            <person name="Mardanov A.V."/>
            <person name="Ravin N.V."/>
        </authorList>
    </citation>
    <scope>NUCLEOTIDE SEQUENCE [LARGE SCALE GENOMIC DNA]</scope>
    <source>
        <strain evidence="2 3">ACht1</strain>
    </source>
</reference>
<dbReference type="Pfam" id="PF07963">
    <property type="entry name" value="N_methyl"/>
    <property type="match status" value="1"/>
</dbReference>
<evidence type="ECO:0000256" key="1">
    <source>
        <dbReference type="SAM" id="Phobius"/>
    </source>
</evidence>
<dbReference type="AlphaFoldDB" id="U7D3Z2"/>